<proteinExistence type="predicted"/>
<keyword evidence="2" id="KW-1185">Reference proteome</keyword>
<accession>A0A9P8L9G8</accession>
<evidence type="ECO:0000313" key="2">
    <source>
        <dbReference type="Proteomes" id="UP000750711"/>
    </source>
</evidence>
<sequence length="292" mass="33962">MSVARLLELYRLHQEGRFWKLGSPWIEVPLLPEEYEELRAQLKNDRGLWCYVKEEIQQEYDREARKITIRYPGHHSYVAFTCRIINDIIRQLIEIQDGHDDVADIARDIWPRVQSYVLLHGTVHYPDASFLFESDDFPRMVIEVSSPLKRKYLPYLAHDYIAGSRGNIELVIGLNIDHWGSKKASISVWRPGSTKGDDGRDVLTCVQTLKNHCFRSEDGSAVEGNLAFQLRDFVPPKAAYRITGMDIPIVIPYSKLTQYLDYAESRYAKDQQTLEEGGLVTRKRYRGTYTFR</sequence>
<protein>
    <submittedName>
        <fullName evidence="1">Uncharacterized protein</fullName>
    </submittedName>
</protein>
<gene>
    <name evidence="1" type="ORF">GP486_005412</name>
</gene>
<dbReference type="Proteomes" id="UP000750711">
    <property type="component" value="Unassembled WGS sequence"/>
</dbReference>
<comment type="caution">
    <text evidence="1">The sequence shown here is derived from an EMBL/GenBank/DDBJ whole genome shotgun (WGS) entry which is preliminary data.</text>
</comment>
<reference evidence="1" key="1">
    <citation type="submission" date="2021-03" db="EMBL/GenBank/DDBJ databases">
        <title>Comparative genomics and phylogenomic investigation of the class Geoglossomycetes provide insights into ecological specialization and systematics.</title>
        <authorList>
            <person name="Melie T."/>
            <person name="Pirro S."/>
            <person name="Miller A.N."/>
            <person name="Quandt A."/>
        </authorList>
    </citation>
    <scope>NUCLEOTIDE SEQUENCE</scope>
    <source>
        <strain evidence="1">CAQ_001_2017</strain>
    </source>
</reference>
<dbReference type="EMBL" id="JAGHQM010001007">
    <property type="protein sequence ID" value="KAH0556803.1"/>
    <property type="molecule type" value="Genomic_DNA"/>
</dbReference>
<organism evidence="1 2">
    <name type="scientific">Trichoglossum hirsutum</name>
    <dbReference type="NCBI Taxonomy" id="265104"/>
    <lineage>
        <taxon>Eukaryota</taxon>
        <taxon>Fungi</taxon>
        <taxon>Dikarya</taxon>
        <taxon>Ascomycota</taxon>
        <taxon>Pezizomycotina</taxon>
        <taxon>Geoglossomycetes</taxon>
        <taxon>Geoglossales</taxon>
        <taxon>Geoglossaceae</taxon>
        <taxon>Trichoglossum</taxon>
    </lineage>
</organism>
<dbReference type="AlphaFoldDB" id="A0A9P8L9G8"/>
<evidence type="ECO:0000313" key="1">
    <source>
        <dbReference type="EMBL" id="KAH0556803.1"/>
    </source>
</evidence>
<name>A0A9P8L9G8_9PEZI</name>